<feature type="domain" description="Core-binding (CB)" evidence="4">
    <location>
        <begin position="109"/>
        <end position="185"/>
    </location>
</feature>
<dbReference type="Pfam" id="PF13102">
    <property type="entry name" value="Phage_int_SAM_5"/>
    <property type="match status" value="1"/>
</dbReference>
<name>A0AAE8D780_PHOVU</name>
<keyword evidence="2 3" id="KW-0238">DNA-binding</keyword>
<evidence type="ECO:0000256" key="1">
    <source>
        <dbReference type="ARBA" id="ARBA00022908"/>
    </source>
</evidence>
<feature type="non-terminal residue" evidence="5">
    <location>
        <position position="253"/>
    </location>
</feature>
<evidence type="ECO:0000259" key="4">
    <source>
        <dbReference type="PROSITE" id="PS51900"/>
    </source>
</evidence>
<dbReference type="AlphaFoldDB" id="A0AAE8D780"/>
<evidence type="ECO:0000313" key="5">
    <source>
        <dbReference type="EMBL" id="RGW42160.1"/>
    </source>
</evidence>
<dbReference type="InterPro" id="IPR025269">
    <property type="entry name" value="SAM-like_dom"/>
</dbReference>
<dbReference type="SUPFAM" id="SSF56349">
    <property type="entry name" value="DNA breaking-rejoining enzymes"/>
    <property type="match status" value="1"/>
</dbReference>
<dbReference type="InterPro" id="IPR044068">
    <property type="entry name" value="CB"/>
</dbReference>
<dbReference type="GO" id="GO:0015074">
    <property type="term" value="P:DNA integration"/>
    <property type="evidence" value="ECO:0007669"/>
    <property type="project" value="UniProtKB-KW"/>
</dbReference>
<dbReference type="Gene3D" id="1.10.150.130">
    <property type="match status" value="1"/>
</dbReference>
<accession>A0AAE8D780</accession>
<dbReference type="Proteomes" id="UP000285469">
    <property type="component" value="Unassembled WGS sequence"/>
</dbReference>
<dbReference type="Pfam" id="PF17293">
    <property type="entry name" value="Arm-DNA-bind_5"/>
    <property type="match status" value="1"/>
</dbReference>
<reference evidence="5 6" key="1">
    <citation type="submission" date="2018-08" db="EMBL/GenBank/DDBJ databases">
        <title>A genome reference for cultivated species of the human gut microbiota.</title>
        <authorList>
            <person name="Zou Y."/>
            <person name="Xue W."/>
            <person name="Luo G."/>
        </authorList>
    </citation>
    <scope>NUCLEOTIDE SEQUENCE [LARGE SCALE GENOMIC DNA]</scope>
    <source>
        <strain evidence="5 6">AF12-25</strain>
    </source>
</reference>
<protein>
    <submittedName>
        <fullName evidence="5">Site-specific integrase</fullName>
    </submittedName>
</protein>
<dbReference type="PROSITE" id="PS51900">
    <property type="entry name" value="CB"/>
    <property type="match status" value="1"/>
</dbReference>
<evidence type="ECO:0000313" key="6">
    <source>
        <dbReference type="Proteomes" id="UP000285469"/>
    </source>
</evidence>
<evidence type="ECO:0000256" key="2">
    <source>
        <dbReference type="ARBA" id="ARBA00023125"/>
    </source>
</evidence>
<gene>
    <name evidence="5" type="ORF">DWV70_22585</name>
</gene>
<dbReference type="InterPro" id="IPR010998">
    <property type="entry name" value="Integrase_recombinase_N"/>
</dbReference>
<dbReference type="InterPro" id="IPR035386">
    <property type="entry name" value="Arm-DNA-bind_5"/>
</dbReference>
<keyword evidence="1" id="KW-0229">DNA integration</keyword>
<sequence length="253" mass="29747">MDKIRYRLVYNRQNTLNRQGTALVQVEAYLNQRKIYLKTNVYLKPECWSREGAQVINHPQSNELNIMLYEYILYLQGIELGYWKRGIPATLSLLKDAVKKKSAVNISFSTFAKSAIDNSDKKQSTKDNLHSTLAVLHDFRSGLDFKDLTYTFLRDFEQYLREKGNAVNTIAKHMRQLRTLVNEAINQGYMHADAYPFRKYKIKQEKGRHEFLTPDELKKLETVEVEEESMRHVLDAFLFCCYTGLRYSDFCQL</sequence>
<dbReference type="RefSeq" id="WP_181998558.1">
    <property type="nucleotide sequence ID" value="NZ_QSAI01000097.1"/>
</dbReference>
<comment type="caution">
    <text evidence="5">The sequence shown here is derived from an EMBL/GenBank/DDBJ whole genome shotgun (WGS) entry which is preliminary data.</text>
</comment>
<evidence type="ECO:0000256" key="3">
    <source>
        <dbReference type="PROSITE-ProRule" id="PRU01248"/>
    </source>
</evidence>
<organism evidence="5 6">
    <name type="scientific">Phocaeicola vulgatus</name>
    <name type="common">Bacteroides vulgatus</name>
    <dbReference type="NCBI Taxonomy" id="821"/>
    <lineage>
        <taxon>Bacteria</taxon>
        <taxon>Pseudomonadati</taxon>
        <taxon>Bacteroidota</taxon>
        <taxon>Bacteroidia</taxon>
        <taxon>Bacteroidales</taxon>
        <taxon>Bacteroidaceae</taxon>
        <taxon>Phocaeicola</taxon>
    </lineage>
</organism>
<dbReference type="InterPro" id="IPR011010">
    <property type="entry name" value="DNA_brk_join_enz"/>
</dbReference>
<dbReference type="GO" id="GO:0003677">
    <property type="term" value="F:DNA binding"/>
    <property type="evidence" value="ECO:0007669"/>
    <property type="project" value="UniProtKB-UniRule"/>
</dbReference>
<proteinExistence type="predicted"/>
<dbReference type="EMBL" id="QSAI01000097">
    <property type="protein sequence ID" value="RGW42160.1"/>
    <property type="molecule type" value="Genomic_DNA"/>
</dbReference>